<keyword evidence="11" id="KW-1185">Reference proteome</keyword>
<reference evidence="10" key="1">
    <citation type="submission" date="2022-07" db="EMBL/GenBank/DDBJ databases">
        <title>Phylogenomic reconstructions and comparative analyses of Kickxellomycotina fungi.</title>
        <authorList>
            <person name="Reynolds N.K."/>
            <person name="Stajich J.E."/>
            <person name="Barry K."/>
            <person name="Grigoriev I.V."/>
            <person name="Crous P."/>
            <person name="Smith M.E."/>
        </authorList>
    </citation>
    <scope>NUCLEOTIDE SEQUENCE</scope>
    <source>
        <strain evidence="10">RSA 1196</strain>
    </source>
</reference>
<feature type="domain" description="Nicotinate/nicotinamide phosphoribosyltransferase" evidence="8">
    <location>
        <begin position="172"/>
        <end position="238"/>
    </location>
</feature>
<keyword evidence="5" id="KW-0436">Ligase</keyword>
<evidence type="ECO:0000313" key="11">
    <source>
        <dbReference type="Proteomes" id="UP001150925"/>
    </source>
</evidence>
<comment type="caution">
    <text evidence="10">The sequence shown here is derived from an EMBL/GenBank/DDBJ whole genome shotgun (WGS) entry which is preliminary data.</text>
</comment>
<dbReference type="SUPFAM" id="SSF51690">
    <property type="entry name" value="Nicotinate/Quinolinate PRTase C-terminal domain-like"/>
    <property type="match status" value="1"/>
</dbReference>
<dbReference type="Gene3D" id="3.20.20.70">
    <property type="entry name" value="Aldolase class I"/>
    <property type="match status" value="1"/>
</dbReference>
<dbReference type="Gene3D" id="3.20.140.10">
    <property type="entry name" value="nicotinate phosphoribosyltransferase"/>
    <property type="match status" value="1"/>
</dbReference>
<sequence>MAELTLFFDKYQLNMAYAQFQQGTHTRPVVFEAFFRRSPFGETLGSPCVFMGLARLMEYFAQLKFTESDLEFLSHQPEAYSSEFLEYLRHWQFDATVASVPEGTFVFPKEPVLWIQGPILTTLLVETALLCITGYQTLVATKAARIYSAAVDPLTKMATKDQSRHHTKEPNLMEFGARRAQETEAAIWCSRAAYIVGFHATSNVLAGQKFDIPCVGTHSHAWVQLYDNELAAFRAFAQTFPDKSVLLVDTYDPIQSGIPNALR</sequence>
<evidence type="ECO:0000256" key="4">
    <source>
        <dbReference type="ARBA" id="ARBA00022553"/>
    </source>
</evidence>
<dbReference type="GO" id="GO:0005829">
    <property type="term" value="C:cytosol"/>
    <property type="evidence" value="ECO:0007669"/>
    <property type="project" value="TreeGrafter"/>
</dbReference>
<evidence type="ECO:0000256" key="5">
    <source>
        <dbReference type="ARBA" id="ARBA00022598"/>
    </source>
</evidence>
<dbReference type="InterPro" id="IPR007229">
    <property type="entry name" value="Nic_PRibTrfase-Fam"/>
</dbReference>
<gene>
    <name evidence="10" type="ORF">IWQ62_005690</name>
</gene>
<dbReference type="EC" id="6.3.4.21" evidence="3"/>
<feature type="domain" description="Nicotinate phosphoribosyltransferase N-terminal" evidence="9">
    <location>
        <begin position="7"/>
        <end position="132"/>
    </location>
</feature>
<dbReference type="PANTHER" id="PTHR11098">
    <property type="entry name" value="NICOTINATE PHOSPHORIBOSYLTRANSFERASE"/>
    <property type="match status" value="1"/>
</dbReference>
<dbReference type="OrthoDB" id="193380at2759"/>
<dbReference type="Pfam" id="PF04095">
    <property type="entry name" value="NAPRTase"/>
    <property type="match status" value="1"/>
</dbReference>
<evidence type="ECO:0000259" key="9">
    <source>
        <dbReference type="Pfam" id="PF17767"/>
    </source>
</evidence>
<evidence type="ECO:0000256" key="2">
    <source>
        <dbReference type="ARBA" id="ARBA00010897"/>
    </source>
</evidence>
<proteinExistence type="inferred from homology"/>
<dbReference type="Pfam" id="PF17767">
    <property type="entry name" value="NAPRTase_N"/>
    <property type="match status" value="1"/>
</dbReference>
<evidence type="ECO:0000313" key="10">
    <source>
        <dbReference type="EMBL" id="KAJ1954719.1"/>
    </source>
</evidence>
<feature type="non-terminal residue" evidence="10">
    <location>
        <position position="263"/>
    </location>
</feature>
<dbReference type="PANTHER" id="PTHR11098:SF1">
    <property type="entry name" value="NICOTINATE PHOSPHORIBOSYLTRANSFERASE"/>
    <property type="match status" value="1"/>
</dbReference>
<comment type="catalytic activity">
    <reaction evidence="7">
        <text>5-phospho-alpha-D-ribose 1-diphosphate + nicotinate + ATP + H2O = nicotinate beta-D-ribonucleotide + ADP + phosphate + diphosphate</text>
        <dbReference type="Rhea" id="RHEA:36163"/>
        <dbReference type="ChEBI" id="CHEBI:15377"/>
        <dbReference type="ChEBI" id="CHEBI:30616"/>
        <dbReference type="ChEBI" id="CHEBI:32544"/>
        <dbReference type="ChEBI" id="CHEBI:33019"/>
        <dbReference type="ChEBI" id="CHEBI:43474"/>
        <dbReference type="ChEBI" id="CHEBI:57502"/>
        <dbReference type="ChEBI" id="CHEBI:58017"/>
        <dbReference type="ChEBI" id="CHEBI:456216"/>
        <dbReference type="EC" id="6.3.4.21"/>
    </reaction>
</comment>
<keyword evidence="6" id="KW-0662">Pyridine nucleotide biosynthesis</keyword>
<dbReference type="EMBL" id="JANBPY010002504">
    <property type="protein sequence ID" value="KAJ1954719.1"/>
    <property type="molecule type" value="Genomic_DNA"/>
</dbReference>
<dbReference type="InterPro" id="IPR013785">
    <property type="entry name" value="Aldolase_TIM"/>
</dbReference>
<dbReference type="SUPFAM" id="SSF54675">
    <property type="entry name" value="Nicotinate/Quinolinate PRTase N-terminal domain-like"/>
    <property type="match status" value="1"/>
</dbReference>
<dbReference type="Proteomes" id="UP001150925">
    <property type="component" value="Unassembled WGS sequence"/>
</dbReference>
<evidence type="ECO:0000256" key="1">
    <source>
        <dbReference type="ARBA" id="ARBA00004952"/>
    </source>
</evidence>
<evidence type="ECO:0000256" key="6">
    <source>
        <dbReference type="ARBA" id="ARBA00022642"/>
    </source>
</evidence>
<dbReference type="GO" id="GO:0004516">
    <property type="term" value="F:nicotinate phosphoribosyltransferase activity"/>
    <property type="evidence" value="ECO:0007669"/>
    <property type="project" value="UniProtKB-EC"/>
</dbReference>
<comment type="similarity">
    <text evidence="2">Belongs to the NAPRTase family.</text>
</comment>
<dbReference type="AlphaFoldDB" id="A0A9W8DZD5"/>
<organism evidence="10 11">
    <name type="scientific">Dispira parvispora</name>
    <dbReference type="NCBI Taxonomy" id="1520584"/>
    <lineage>
        <taxon>Eukaryota</taxon>
        <taxon>Fungi</taxon>
        <taxon>Fungi incertae sedis</taxon>
        <taxon>Zoopagomycota</taxon>
        <taxon>Kickxellomycotina</taxon>
        <taxon>Dimargaritomycetes</taxon>
        <taxon>Dimargaritales</taxon>
        <taxon>Dimargaritaceae</taxon>
        <taxon>Dispira</taxon>
    </lineage>
</organism>
<evidence type="ECO:0000256" key="7">
    <source>
        <dbReference type="ARBA" id="ARBA00048668"/>
    </source>
</evidence>
<dbReference type="InterPro" id="IPR036068">
    <property type="entry name" value="Nicotinate_pribotase-like_C"/>
</dbReference>
<dbReference type="GO" id="GO:0034355">
    <property type="term" value="P:NAD+ biosynthetic process via the salvage pathway"/>
    <property type="evidence" value="ECO:0007669"/>
    <property type="project" value="TreeGrafter"/>
</dbReference>
<dbReference type="InterPro" id="IPR040727">
    <property type="entry name" value="NAPRTase_N"/>
</dbReference>
<dbReference type="InterPro" id="IPR041525">
    <property type="entry name" value="N/Namide_PRibTrfase"/>
</dbReference>
<evidence type="ECO:0000259" key="8">
    <source>
        <dbReference type="Pfam" id="PF04095"/>
    </source>
</evidence>
<name>A0A9W8DZD5_9FUNG</name>
<evidence type="ECO:0000256" key="3">
    <source>
        <dbReference type="ARBA" id="ARBA00013236"/>
    </source>
</evidence>
<comment type="pathway">
    <text evidence="1">Cofactor biosynthesis; NAD(+) biosynthesis; nicotinate D-ribonucleotide from nicotinate: step 1/1.</text>
</comment>
<protein>
    <recommendedName>
        <fullName evidence="3">nicotinate phosphoribosyltransferase</fullName>
        <ecNumber evidence="3">6.3.4.21</ecNumber>
    </recommendedName>
</protein>
<accession>A0A9W8DZD5</accession>
<keyword evidence="4" id="KW-0597">Phosphoprotein</keyword>